<dbReference type="RefSeq" id="WP_037455504.1">
    <property type="nucleotide sequence ID" value="NZ_AVFL01000014.1"/>
</dbReference>
<evidence type="ECO:0000256" key="1">
    <source>
        <dbReference type="SAM" id="Phobius"/>
    </source>
</evidence>
<feature type="transmembrane region" description="Helical" evidence="1">
    <location>
        <begin position="34"/>
        <end position="54"/>
    </location>
</feature>
<comment type="caution">
    <text evidence="2">The sequence shown here is derived from an EMBL/GenBank/DDBJ whole genome shotgun (WGS) entry which is preliminary data.</text>
</comment>
<proteinExistence type="predicted"/>
<dbReference type="STRING" id="1385369.N825_08635"/>
<dbReference type="Proteomes" id="UP000019486">
    <property type="component" value="Unassembled WGS sequence"/>
</dbReference>
<evidence type="ECO:0000313" key="2">
    <source>
        <dbReference type="EMBL" id="EWY39059.1"/>
    </source>
</evidence>
<accession>W9GZ04</accession>
<dbReference type="EMBL" id="AVFL01000014">
    <property type="protein sequence ID" value="EWY39059.1"/>
    <property type="molecule type" value="Genomic_DNA"/>
</dbReference>
<protein>
    <submittedName>
        <fullName evidence="2">Uncharacterized protein</fullName>
    </submittedName>
</protein>
<keyword evidence="3" id="KW-1185">Reference proteome</keyword>
<gene>
    <name evidence="2" type="ORF">N825_08635</name>
</gene>
<name>W9GZ04_9PROT</name>
<reference evidence="2 3" key="1">
    <citation type="submission" date="2013-08" db="EMBL/GenBank/DDBJ databases">
        <title>The genome sequence of Skermanella stibiiresistens.</title>
        <authorList>
            <person name="Zhu W."/>
            <person name="Wang G."/>
        </authorList>
    </citation>
    <scope>NUCLEOTIDE SEQUENCE [LARGE SCALE GENOMIC DNA]</scope>
    <source>
        <strain evidence="2 3">SB22</strain>
    </source>
</reference>
<keyword evidence="1" id="KW-0812">Transmembrane</keyword>
<dbReference type="OrthoDB" id="7365340at2"/>
<keyword evidence="1" id="KW-0472">Membrane</keyword>
<evidence type="ECO:0000313" key="3">
    <source>
        <dbReference type="Proteomes" id="UP000019486"/>
    </source>
</evidence>
<keyword evidence="1" id="KW-1133">Transmembrane helix</keyword>
<sequence>MPFPIKMTLTVIVILAAAGAYLFQDSIGQVGPKYAVLFLGVFMAVAMWVFPEVTRKGSDRRGQR</sequence>
<dbReference type="AlphaFoldDB" id="W9GZ04"/>
<organism evidence="2 3">
    <name type="scientific">Skermanella stibiiresistens SB22</name>
    <dbReference type="NCBI Taxonomy" id="1385369"/>
    <lineage>
        <taxon>Bacteria</taxon>
        <taxon>Pseudomonadati</taxon>
        <taxon>Pseudomonadota</taxon>
        <taxon>Alphaproteobacteria</taxon>
        <taxon>Rhodospirillales</taxon>
        <taxon>Azospirillaceae</taxon>
        <taxon>Skermanella</taxon>
    </lineage>
</organism>